<dbReference type="RefSeq" id="WP_121153790.1">
    <property type="nucleotide sequence ID" value="NZ_CP032829.1"/>
</dbReference>
<dbReference type="PRINTS" id="PR00737">
    <property type="entry name" value="GLHYDRLASE16"/>
</dbReference>
<dbReference type="InterPro" id="IPR013320">
    <property type="entry name" value="ConA-like_dom_sf"/>
</dbReference>
<keyword evidence="3 10" id="KW-0378">Hydrolase</keyword>
<dbReference type="PROSITE" id="PS01034">
    <property type="entry name" value="GH16_1"/>
    <property type="match status" value="1"/>
</dbReference>
<dbReference type="PANTHER" id="PTHR31062">
    <property type="entry name" value="XYLOGLUCAN ENDOTRANSGLUCOSYLASE/HYDROLASE PROTEIN 8-RELATED"/>
    <property type="match status" value="1"/>
</dbReference>
<evidence type="ECO:0000256" key="1">
    <source>
        <dbReference type="ARBA" id="ARBA00006865"/>
    </source>
</evidence>
<evidence type="ECO:0000256" key="4">
    <source>
        <dbReference type="ARBA" id="ARBA00023295"/>
    </source>
</evidence>
<dbReference type="InterPro" id="IPR008263">
    <property type="entry name" value="GH16_AS"/>
</dbReference>
<dbReference type="OrthoDB" id="9809583at2"/>
<dbReference type="InterPro" id="IPR008264">
    <property type="entry name" value="Beta_glucanase"/>
</dbReference>
<feature type="active site" description="Proton donor" evidence="8">
    <location>
        <position position="19"/>
    </location>
</feature>
<name>A0A494TND0_SPHPE</name>
<reference evidence="10 11" key="1">
    <citation type="submission" date="2018-09" db="EMBL/GenBank/DDBJ databases">
        <title>Sphingomonas peninsula sp. nov., isolated from fildes peninsula, Antarctic soil.</title>
        <authorList>
            <person name="Yingchao G."/>
        </authorList>
    </citation>
    <scope>NUCLEOTIDE SEQUENCE [LARGE SCALE GENOMIC DNA]</scope>
    <source>
        <strain evidence="10 11">YZ-8</strain>
    </source>
</reference>
<evidence type="ECO:0000256" key="3">
    <source>
        <dbReference type="ARBA" id="ARBA00022801"/>
    </source>
</evidence>
<dbReference type="InterPro" id="IPR000757">
    <property type="entry name" value="Beta-glucanase-like"/>
</dbReference>
<dbReference type="Pfam" id="PF00722">
    <property type="entry name" value="Glyco_hydro_16"/>
    <property type="match status" value="1"/>
</dbReference>
<evidence type="ECO:0000259" key="9">
    <source>
        <dbReference type="PROSITE" id="PS51762"/>
    </source>
</evidence>
<dbReference type="AlphaFoldDB" id="A0A494TND0"/>
<feature type="active site" description="Nucleophile" evidence="8">
    <location>
        <position position="15"/>
    </location>
</feature>
<evidence type="ECO:0000256" key="5">
    <source>
        <dbReference type="ARBA" id="ARBA00029722"/>
    </source>
</evidence>
<dbReference type="EMBL" id="CP032829">
    <property type="protein sequence ID" value="AYJ86968.1"/>
    <property type="molecule type" value="Genomic_DNA"/>
</dbReference>
<keyword evidence="4" id="KW-0326">Glycosidase</keyword>
<dbReference type="PROSITE" id="PS51762">
    <property type="entry name" value="GH16_2"/>
    <property type="match status" value="1"/>
</dbReference>
<accession>A0A494TND0</accession>
<gene>
    <name evidence="10" type="ORF">D3Y57_14750</name>
</gene>
<comment type="similarity">
    <text evidence="1">Belongs to the glycosyl hydrolase 16 family.</text>
</comment>
<organism evidence="10 11">
    <name type="scientific">Sphingomonas paeninsulae</name>
    <dbReference type="NCBI Taxonomy" id="2319844"/>
    <lineage>
        <taxon>Bacteria</taxon>
        <taxon>Pseudomonadati</taxon>
        <taxon>Pseudomonadota</taxon>
        <taxon>Alphaproteobacteria</taxon>
        <taxon>Sphingomonadales</taxon>
        <taxon>Sphingomonadaceae</taxon>
        <taxon>Sphingomonas</taxon>
    </lineage>
</organism>
<dbReference type="InterPro" id="IPR044791">
    <property type="entry name" value="Beta-glucanase/XTH"/>
</dbReference>
<evidence type="ECO:0000256" key="8">
    <source>
        <dbReference type="PIRSR" id="PIRSR608264-1"/>
    </source>
</evidence>
<feature type="domain" description="GH16" evidence="9">
    <location>
        <begin position="1"/>
        <end position="130"/>
    </location>
</feature>
<evidence type="ECO:0000313" key="10">
    <source>
        <dbReference type="EMBL" id="AYJ86968.1"/>
    </source>
</evidence>
<dbReference type="Gene3D" id="2.60.120.200">
    <property type="match status" value="1"/>
</dbReference>
<dbReference type="SUPFAM" id="SSF49899">
    <property type="entry name" value="Concanavalin A-like lectins/glucanases"/>
    <property type="match status" value="1"/>
</dbReference>
<protein>
    <recommendedName>
        <fullName evidence="2">Beta-glucanase</fullName>
    </recommendedName>
    <alternativeName>
        <fullName evidence="7">1,3-1,4-beta-D-glucan 4-glucanohydrolase</fullName>
    </alternativeName>
    <alternativeName>
        <fullName evidence="6">Endo-beta-1,3-1,4 glucanase</fullName>
    </alternativeName>
    <alternativeName>
        <fullName evidence="5">Lichenase</fullName>
    </alternativeName>
</protein>
<dbReference type="GO" id="GO:0004553">
    <property type="term" value="F:hydrolase activity, hydrolyzing O-glycosyl compounds"/>
    <property type="evidence" value="ECO:0007669"/>
    <property type="project" value="InterPro"/>
</dbReference>
<evidence type="ECO:0000313" key="11">
    <source>
        <dbReference type="Proteomes" id="UP000276254"/>
    </source>
</evidence>
<sequence length="143" mass="15944">MFTYSGQPLTSVHDEIDFEFLGKATSSVQLNYYVGGRGGRESVPALGYDATTGFHNYVFDWSARGIKWYIDGRLVRESNGPDLPVTPGQFFLSLWNGTKNVDGWLGAFDPSKTPVAMDIDWIGFTREGERCLFPQSITCTAQK</sequence>
<evidence type="ECO:0000256" key="2">
    <source>
        <dbReference type="ARBA" id="ARBA00014569"/>
    </source>
</evidence>
<evidence type="ECO:0000256" key="7">
    <source>
        <dbReference type="ARBA" id="ARBA00031665"/>
    </source>
</evidence>
<dbReference type="GO" id="GO:0005975">
    <property type="term" value="P:carbohydrate metabolic process"/>
    <property type="evidence" value="ECO:0007669"/>
    <property type="project" value="InterPro"/>
</dbReference>
<dbReference type="KEGG" id="spha:D3Y57_14750"/>
<keyword evidence="11" id="KW-1185">Reference proteome</keyword>
<dbReference type="Proteomes" id="UP000276254">
    <property type="component" value="Chromosome"/>
</dbReference>
<proteinExistence type="inferred from homology"/>
<evidence type="ECO:0000256" key="6">
    <source>
        <dbReference type="ARBA" id="ARBA00029771"/>
    </source>
</evidence>